<reference evidence="2 3" key="1">
    <citation type="submission" date="2021-06" db="EMBL/GenBank/DDBJ databases">
        <title>Caerostris extrusa draft genome.</title>
        <authorList>
            <person name="Kono N."/>
            <person name="Arakawa K."/>
        </authorList>
    </citation>
    <scope>NUCLEOTIDE SEQUENCE [LARGE SCALE GENOMIC DNA]</scope>
</reference>
<organism evidence="2 3">
    <name type="scientific">Caerostris extrusa</name>
    <name type="common">Bark spider</name>
    <name type="synonym">Caerostris bankana</name>
    <dbReference type="NCBI Taxonomy" id="172846"/>
    <lineage>
        <taxon>Eukaryota</taxon>
        <taxon>Metazoa</taxon>
        <taxon>Ecdysozoa</taxon>
        <taxon>Arthropoda</taxon>
        <taxon>Chelicerata</taxon>
        <taxon>Arachnida</taxon>
        <taxon>Araneae</taxon>
        <taxon>Araneomorphae</taxon>
        <taxon>Entelegynae</taxon>
        <taxon>Araneoidea</taxon>
        <taxon>Araneidae</taxon>
        <taxon>Caerostris</taxon>
    </lineage>
</organism>
<evidence type="ECO:0000313" key="2">
    <source>
        <dbReference type="EMBL" id="GIZ03570.1"/>
    </source>
</evidence>
<dbReference type="Proteomes" id="UP001054945">
    <property type="component" value="Unassembled WGS sequence"/>
</dbReference>
<evidence type="ECO:0000313" key="3">
    <source>
        <dbReference type="Proteomes" id="UP001054945"/>
    </source>
</evidence>
<dbReference type="AlphaFoldDB" id="A0AAV4Y9A4"/>
<protein>
    <submittedName>
        <fullName evidence="2">Uncharacterized protein</fullName>
    </submittedName>
</protein>
<evidence type="ECO:0000256" key="1">
    <source>
        <dbReference type="SAM" id="MobiDB-lite"/>
    </source>
</evidence>
<accession>A0AAV4Y9A4</accession>
<name>A0AAV4Y9A4_CAEEX</name>
<feature type="region of interest" description="Disordered" evidence="1">
    <location>
        <begin position="1"/>
        <end position="22"/>
    </location>
</feature>
<dbReference type="EMBL" id="BPLR01001622">
    <property type="protein sequence ID" value="GIZ03570.1"/>
    <property type="molecule type" value="Genomic_DNA"/>
</dbReference>
<comment type="caution">
    <text evidence="2">The sequence shown here is derived from an EMBL/GenBank/DDBJ whole genome shotgun (WGS) entry which is preliminary data.</text>
</comment>
<gene>
    <name evidence="2" type="ORF">CEXT_725491</name>
</gene>
<sequence length="94" mass="11190">MTRDRRCRSPSPNDDDEKKIHESHQKSIVRNVEYRFCGLIRSDFVQPFRRCCHAFGKKVWVLIIYFSGSDQSRWTGCGQTDEHDLRKYMVGFET</sequence>
<proteinExistence type="predicted"/>
<keyword evidence="3" id="KW-1185">Reference proteome</keyword>